<name>A0A8S1HJD4_9PELO</name>
<keyword evidence="2" id="KW-1185">Reference proteome</keyword>
<dbReference type="InterPro" id="IPR049039">
    <property type="entry name" value="RMD1-3_a_helical_rpt"/>
</dbReference>
<dbReference type="GO" id="GO:0097431">
    <property type="term" value="C:mitotic spindle pole"/>
    <property type="evidence" value="ECO:0007669"/>
    <property type="project" value="TreeGrafter"/>
</dbReference>
<dbReference type="GO" id="GO:0005739">
    <property type="term" value="C:mitochondrion"/>
    <property type="evidence" value="ECO:0007669"/>
    <property type="project" value="TreeGrafter"/>
</dbReference>
<dbReference type="SUPFAM" id="SSF48452">
    <property type="entry name" value="TPR-like"/>
    <property type="match status" value="1"/>
</dbReference>
<dbReference type="PANTHER" id="PTHR16056:SF20">
    <property type="entry name" value="C2H2-TYPE DOMAIN-CONTAINING PROTEIN-RELATED"/>
    <property type="match status" value="1"/>
</dbReference>
<accession>A0A8S1HJD4</accession>
<dbReference type="OrthoDB" id="512473at2759"/>
<organism evidence="1 2">
    <name type="scientific">Caenorhabditis auriculariae</name>
    <dbReference type="NCBI Taxonomy" id="2777116"/>
    <lineage>
        <taxon>Eukaryota</taxon>
        <taxon>Metazoa</taxon>
        <taxon>Ecdysozoa</taxon>
        <taxon>Nematoda</taxon>
        <taxon>Chromadorea</taxon>
        <taxon>Rhabditida</taxon>
        <taxon>Rhabditina</taxon>
        <taxon>Rhabditomorpha</taxon>
        <taxon>Rhabditoidea</taxon>
        <taxon>Rhabditidae</taxon>
        <taxon>Peloderinae</taxon>
        <taxon>Caenorhabditis</taxon>
    </lineage>
</organism>
<reference evidence="1" key="1">
    <citation type="submission" date="2020-10" db="EMBL/GenBank/DDBJ databases">
        <authorList>
            <person name="Kikuchi T."/>
        </authorList>
    </citation>
    <scope>NUCLEOTIDE SEQUENCE</scope>
    <source>
        <strain evidence="1">NKZ352</strain>
    </source>
</reference>
<comment type="caution">
    <text evidence="1">The sequence shown here is derived from an EMBL/GenBank/DDBJ whole genome shotgun (WGS) entry which is preliminary data.</text>
</comment>
<gene>
    <name evidence="1" type="ORF">CAUJ_LOCUS12635</name>
</gene>
<dbReference type="Gene3D" id="1.25.40.10">
    <property type="entry name" value="Tetratricopeptide repeat domain"/>
    <property type="match status" value="1"/>
</dbReference>
<evidence type="ECO:0000313" key="1">
    <source>
        <dbReference type="EMBL" id="CAD6196723.1"/>
    </source>
</evidence>
<dbReference type="InterPro" id="IPR011990">
    <property type="entry name" value="TPR-like_helical_dom_sf"/>
</dbReference>
<dbReference type="PANTHER" id="PTHR16056">
    <property type="entry name" value="REGULATOR OF MICROTUBULE DYNAMICS PROTEIN"/>
    <property type="match status" value="1"/>
</dbReference>
<proteinExistence type="predicted"/>
<dbReference type="Pfam" id="PF21033">
    <property type="entry name" value="RMD1-3"/>
    <property type="match status" value="1"/>
</dbReference>
<dbReference type="EMBL" id="CAJGYM010000078">
    <property type="protein sequence ID" value="CAD6196723.1"/>
    <property type="molecule type" value="Genomic_DNA"/>
</dbReference>
<sequence length="226" mass="26135">MLTYDEIDAIFETDRVKEAYDELKKRYNEGERSVDLLWRLARLCHEVAYRSPKNIRKELIFEGKDYACEAHAIDANHFEAVRWAAILTGQSTDYLGTKEKIEQGGHFKNLLDEALAMEPNEFSLLHLRGRFNFTIANLSWLERKAATMLYSAPPKATIEEALEDFEAAYHLQSDWLENLYYLAKCLQIKGEKNKAKKYLNEALALPTESDVERELIGEARHLLGKC</sequence>
<evidence type="ECO:0000313" key="2">
    <source>
        <dbReference type="Proteomes" id="UP000835052"/>
    </source>
</evidence>
<dbReference type="Proteomes" id="UP000835052">
    <property type="component" value="Unassembled WGS sequence"/>
</dbReference>
<dbReference type="AlphaFoldDB" id="A0A8S1HJD4"/>
<protein>
    <submittedName>
        <fullName evidence="1">Uncharacterized protein</fullName>
    </submittedName>
</protein>
<dbReference type="GO" id="GO:0008017">
    <property type="term" value="F:microtubule binding"/>
    <property type="evidence" value="ECO:0007669"/>
    <property type="project" value="TreeGrafter"/>
</dbReference>
<dbReference type="GO" id="GO:0005876">
    <property type="term" value="C:spindle microtubule"/>
    <property type="evidence" value="ECO:0007669"/>
    <property type="project" value="TreeGrafter"/>
</dbReference>